<evidence type="ECO:0000313" key="2">
    <source>
        <dbReference type="Proteomes" id="UP000441354"/>
    </source>
</evidence>
<accession>A0A7V7UWL7</accession>
<dbReference type="AlphaFoldDB" id="A0A7V7UWL7"/>
<keyword evidence="2" id="KW-1185">Reference proteome</keyword>
<protein>
    <submittedName>
        <fullName evidence="1">Uncharacterized protein</fullName>
    </submittedName>
</protein>
<comment type="caution">
    <text evidence="1">The sequence shown here is derived from an EMBL/GenBank/DDBJ whole genome shotgun (WGS) entry which is preliminary data.</text>
</comment>
<proteinExistence type="predicted"/>
<dbReference type="RefSeq" id="WP_151571775.1">
    <property type="nucleotide sequence ID" value="NZ_WBOT01000001.1"/>
</dbReference>
<name>A0A7V7UWL7_9BACI</name>
<organism evidence="1 2">
    <name type="scientific">Bacillus mesophilum</name>
    <dbReference type="NCBI Taxonomy" id="1071718"/>
    <lineage>
        <taxon>Bacteria</taxon>
        <taxon>Bacillati</taxon>
        <taxon>Bacillota</taxon>
        <taxon>Bacilli</taxon>
        <taxon>Bacillales</taxon>
        <taxon>Bacillaceae</taxon>
        <taxon>Bacillus</taxon>
    </lineage>
</organism>
<sequence>MIRMKVMLHDGTSLTADDKAYNPADIEATLNNQRIQIMTIGNVLVNKNVIQSISPESRETDSNLYISYQNGLVVEAYDENFNSTDLGNKLNDQKNLFVAVGDVIINKNLLKMIAPVQSA</sequence>
<dbReference type="EMBL" id="WBOT01000001">
    <property type="protein sequence ID" value="KAB2335091.1"/>
    <property type="molecule type" value="Genomic_DNA"/>
</dbReference>
<evidence type="ECO:0000313" key="1">
    <source>
        <dbReference type="EMBL" id="KAB2335091.1"/>
    </source>
</evidence>
<reference evidence="1 2" key="1">
    <citation type="journal article" date="2014" name="Arch. Microbiol.">
        <title>Bacillus mesophilum sp. nov., strain IITR-54T, a novel 4-chlorobiphenyl dechlorinating bacterium.</title>
        <authorList>
            <person name="Manickam N."/>
            <person name="Singh N.K."/>
            <person name="Bajaj A."/>
            <person name="Kumar R.M."/>
            <person name="Kaur G."/>
            <person name="Kaur N."/>
            <person name="Bala M."/>
            <person name="Kumar A."/>
            <person name="Mayilraj S."/>
        </authorList>
    </citation>
    <scope>NUCLEOTIDE SEQUENCE [LARGE SCALE GENOMIC DNA]</scope>
    <source>
        <strain evidence="1 2">IITR-54</strain>
    </source>
</reference>
<dbReference type="Proteomes" id="UP000441354">
    <property type="component" value="Unassembled WGS sequence"/>
</dbReference>
<gene>
    <name evidence="1" type="ORF">F7732_00515</name>
</gene>